<dbReference type="InterPro" id="IPR011050">
    <property type="entry name" value="Pectin_lyase_fold/virulence"/>
</dbReference>
<gene>
    <name evidence="3" type="ORF">I6G64_07805</name>
</gene>
<dbReference type="InterPro" id="IPR036709">
    <property type="entry name" value="Autotransporte_beta_dom_sf"/>
</dbReference>
<sequence length="975" mass="103801">MNDCIKKKWNISLLLYSPLYVSSLFLASGSYVWAANNDTIIANGTVRSINGLTLENNTNGDFIIQAKNGADFTATRLQLNSSGSRGGGAWIDNSKFTAQELQINVSGSSGTGIYLANNGEAVLSNITVLGQKSALGLVLDGVWSTSQSIARAQVNDSTIATAGGDAIRVMAGELALNNVAASTLDNNSYALNANMAAKIDVEGGRFATQGVYSDAVWIASKDSSVMMNNAVITTKGERAIAVNAQQGAAKITNSTIETLGGNAYGLYTEKLVQGDELSITTAGARSAGFFTALGGTGTLTNSTIITRGELAPGLLAYPGSQIIADNVRIETAGKEGFGLWSRAGSLNIGNSLITASGEGAVGLYVNGYSSTTPLSNNVLLDNVLLKSELAQVIDVNTTDLALEVKDSVLSSGNNQLMTVSNYEDVLEPANNIYSNVSLNATNSMLDGDIAVANPGNSVNVNLRSGSVLNGAVNNASSLTLDSSSAWNMNNSSVVRQLSNNGTVVFSDRNKFDTLTVSGDYSGNNGTLVMNSLLGADDSPVNKLIVTGDVQQGATNVSINDLGGHGAQTIEGVKIVDVGGTSWGRFVKTDRIVAGAYDYDLIKKGQSWYLTSNLINPEPAPEPIPEPIPEPESVPAPEPMPDPQPTKPSIVRPEGGSYTANLAAANNLFMMTLHDRLGETQYIDALTGQPEVTSLWLRQLGGRNAWRDGSGQQKTQSNRYMTQIGGDVARWSTDGLDRWHIGFMAGYGNNHSASRNQVSGYGSKGSVDGYSVGSYATWYANNEKPAGAYLDSWLLYSWFNNDVSGETLANENYKSHGITASLEGGYTWKIGQSLGSHGTLNEWFIQPQAQVVWMGVRADSLQEANGTQVSGEGDGNIMTRLGIKTYLKGHHAQDNGKQREFQPYIELNWLHNTRHFATKMDDVRIRQNGTKNLAEAKVGLEGQINPRLNLWGNVSVKMGDAGYNDNTAMLGMKYHF</sequence>
<dbReference type="InterPro" id="IPR006315">
    <property type="entry name" value="OM_autotransptr_brl_dom"/>
</dbReference>
<dbReference type="InterPro" id="IPR012332">
    <property type="entry name" value="Autotransporter_pectin_lyase_C"/>
</dbReference>
<accession>A0A7T2SVK3</accession>
<dbReference type="PANTHER" id="PTHR12338">
    <property type="entry name" value="AUTOTRANSPORTER"/>
    <property type="match status" value="1"/>
</dbReference>
<proteinExistence type="predicted"/>
<evidence type="ECO:0000313" key="3">
    <source>
        <dbReference type="EMBL" id="QPS22282.1"/>
    </source>
</evidence>
<dbReference type="NCBIfam" id="TIGR01414">
    <property type="entry name" value="autotrans_barl"/>
    <property type="match status" value="1"/>
</dbReference>
<dbReference type="CDD" id="cd01344">
    <property type="entry name" value="PL2_Passenger_AT"/>
    <property type="match status" value="1"/>
</dbReference>
<dbReference type="Gene3D" id="2.160.20.20">
    <property type="match status" value="2"/>
</dbReference>
<keyword evidence="4" id="KW-1185">Reference proteome</keyword>
<dbReference type="PROSITE" id="PS51208">
    <property type="entry name" value="AUTOTRANSPORTER"/>
    <property type="match status" value="1"/>
</dbReference>
<evidence type="ECO:0000259" key="2">
    <source>
        <dbReference type="PROSITE" id="PS51208"/>
    </source>
</evidence>
<feature type="region of interest" description="Disordered" evidence="1">
    <location>
        <begin position="618"/>
        <end position="644"/>
    </location>
</feature>
<dbReference type="Pfam" id="PF03797">
    <property type="entry name" value="Autotransporter"/>
    <property type="match status" value="1"/>
</dbReference>
<dbReference type="InterPro" id="IPR005546">
    <property type="entry name" value="Autotransporte_beta"/>
</dbReference>
<evidence type="ECO:0000256" key="1">
    <source>
        <dbReference type="SAM" id="MobiDB-lite"/>
    </source>
</evidence>
<dbReference type="Pfam" id="PF18883">
    <property type="entry name" value="AC_1"/>
    <property type="match status" value="1"/>
</dbReference>
<feature type="domain" description="Autotransporter" evidence="2">
    <location>
        <begin position="687"/>
        <end position="975"/>
    </location>
</feature>
<name>A0A7T2SVK3_SERPL</name>
<dbReference type="SUPFAM" id="SSF51126">
    <property type="entry name" value="Pectin lyase-like"/>
    <property type="match status" value="1"/>
</dbReference>
<evidence type="ECO:0000313" key="4">
    <source>
        <dbReference type="Proteomes" id="UP000594967"/>
    </source>
</evidence>
<dbReference type="RefSeq" id="WP_063198231.1">
    <property type="nucleotide sequence ID" value="NZ_CAMITG010000006.1"/>
</dbReference>
<dbReference type="Proteomes" id="UP000594967">
    <property type="component" value="Chromosome"/>
</dbReference>
<dbReference type="InterPro" id="IPR043990">
    <property type="entry name" value="AC_1"/>
</dbReference>
<dbReference type="EMBL" id="CP065673">
    <property type="protein sequence ID" value="QPS22282.1"/>
    <property type="molecule type" value="Genomic_DNA"/>
</dbReference>
<organism evidence="3 4">
    <name type="scientific">Serratia plymuthica</name>
    <dbReference type="NCBI Taxonomy" id="82996"/>
    <lineage>
        <taxon>Bacteria</taxon>
        <taxon>Pseudomonadati</taxon>
        <taxon>Pseudomonadota</taxon>
        <taxon>Gammaproteobacteria</taxon>
        <taxon>Enterobacterales</taxon>
        <taxon>Yersiniaceae</taxon>
        <taxon>Serratia</taxon>
    </lineage>
</organism>
<dbReference type="PANTHER" id="PTHR12338:SF5">
    <property type="entry name" value="ANTIGEN 43-RELATED"/>
    <property type="match status" value="1"/>
</dbReference>
<dbReference type="Gene3D" id="2.40.128.130">
    <property type="entry name" value="Autotransporter beta-domain"/>
    <property type="match status" value="1"/>
</dbReference>
<dbReference type="SUPFAM" id="SSF103515">
    <property type="entry name" value="Autotransporter"/>
    <property type="match status" value="1"/>
</dbReference>
<dbReference type="InterPro" id="IPR050909">
    <property type="entry name" value="Bact_Autotransporter_VF"/>
</dbReference>
<reference evidence="3 4" key="1">
    <citation type="submission" date="2020-12" db="EMBL/GenBank/DDBJ databases">
        <title>FDA dAtabase for Regulatory Grade micrObial Sequences (FDA-ARGOS): Supporting development and validation of Infectious Disease Dx tests.</title>
        <authorList>
            <person name="Sproer C."/>
            <person name="Gronow S."/>
            <person name="Severitt S."/>
            <person name="Schroder I."/>
            <person name="Tallon L."/>
            <person name="Sadzewicz L."/>
            <person name="Zhao X."/>
            <person name="Boylan J."/>
            <person name="Ott S."/>
            <person name="Bowen H."/>
            <person name="Vavikolanu K."/>
            <person name="Mehta A."/>
            <person name="Aluvathingal J."/>
            <person name="Nadendla S."/>
            <person name="Lowell S."/>
            <person name="Myers T."/>
            <person name="Yan Y."/>
            <person name="Sichtig H."/>
        </authorList>
    </citation>
    <scope>NUCLEOTIDE SEQUENCE [LARGE SCALE GENOMIC DNA]</scope>
    <source>
        <strain evidence="3 4">FDAARGOS_907</strain>
    </source>
</reference>
<dbReference type="SMART" id="SM00869">
    <property type="entry name" value="Autotransporter"/>
    <property type="match status" value="1"/>
</dbReference>
<protein>
    <submittedName>
        <fullName evidence="3">Autotransporter outer membrane beta-barrel domain-containing protein</fullName>
    </submittedName>
</protein>